<dbReference type="GeneID" id="36400643"/>
<dbReference type="Proteomes" id="UP000054928">
    <property type="component" value="Unassembled WGS sequence"/>
</dbReference>
<reference evidence="2" key="1">
    <citation type="submission" date="2014-09" db="EMBL/GenBank/DDBJ databases">
        <authorList>
            <person name="Sharma Rahul"/>
            <person name="Thines Marco"/>
        </authorList>
    </citation>
    <scope>NUCLEOTIDE SEQUENCE [LARGE SCALE GENOMIC DNA]</scope>
</reference>
<sequence length="74" mass="7941">MTVQLLVVSGNLDHQNCVSVAKPSRIQFINNPVVRGALAANPATSTNALVVQLRHHLIVALSYCNKRNAPPPVC</sequence>
<evidence type="ECO:0000313" key="2">
    <source>
        <dbReference type="Proteomes" id="UP000054928"/>
    </source>
</evidence>
<organism evidence="1 2">
    <name type="scientific">Plasmopara halstedii</name>
    <name type="common">Downy mildew of sunflower</name>
    <dbReference type="NCBI Taxonomy" id="4781"/>
    <lineage>
        <taxon>Eukaryota</taxon>
        <taxon>Sar</taxon>
        <taxon>Stramenopiles</taxon>
        <taxon>Oomycota</taxon>
        <taxon>Peronosporomycetes</taxon>
        <taxon>Peronosporales</taxon>
        <taxon>Peronosporaceae</taxon>
        <taxon>Plasmopara</taxon>
    </lineage>
</organism>
<protein>
    <submittedName>
        <fullName evidence="1">Uncharacterized protein</fullName>
    </submittedName>
</protein>
<dbReference type="RefSeq" id="XP_024584483.1">
    <property type="nucleotide sequence ID" value="XM_024719156.1"/>
</dbReference>
<accession>A0A0P1B1M6</accession>
<evidence type="ECO:0000313" key="1">
    <source>
        <dbReference type="EMBL" id="CEG48114.1"/>
    </source>
</evidence>
<dbReference type="AlphaFoldDB" id="A0A0P1B1M6"/>
<proteinExistence type="predicted"/>
<dbReference type="EMBL" id="CCYD01002887">
    <property type="protein sequence ID" value="CEG48114.1"/>
    <property type="molecule type" value="Genomic_DNA"/>
</dbReference>
<name>A0A0P1B1M6_PLAHL</name>
<keyword evidence="2" id="KW-1185">Reference proteome</keyword>